<name>A0A834T6W9_9FABA</name>
<reference evidence="1" key="1">
    <citation type="submission" date="2020-09" db="EMBL/GenBank/DDBJ databases">
        <title>Genome-Enabled Discovery of Anthraquinone Biosynthesis in Senna tora.</title>
        <authorList>
            <person name="Kang S.-H."/>
            <person name="Pandey R.P."/>
            <person name="Lee C.-M."/>
            <person name="Sim J.-S."/>
            <person name="Jeong J.-T."/>
            <person name="Choi B.-S."/>
            <person name="Jung M."/>
            <person name="Ginzburg D."/>
            <person name="Zhao K."/>
            <person name="Won S.Y."/>
            <person name="Oh T.-J."/>
            <person name="Yu Y."/>
            <person name="Kim N.-H."/>
            <person name="Lee O.R."/>
            <person name="Lee T.-H."/>
            <person name="Bashyal P."/>
            <person name="Kim T.-S."/>
            <person name="Lee W.-H."/>
            <person name="Kawkins C."/>
            <person name="Kim C.-K."/>
            <person name="Kim J.S."/>
            <person name="Ahn B.O."/>
            <person name="Rhee S.Y."/>
            <person name="Sohng J.K."/>
        </authorList>
    </citation>
    <scope>NUCLEOTIDE SEQUENCE</scope>
    <source>
        <tissue evidence="1">Leaf</tissue>
    </source>
</reference>
<comment type="caution">
    <text evidence="1">The sequence shown here is derived from an EMBL/GenBank/DDBJ whole genome shotgun (WGS) entry which is preliminary data.</text>
</comment>
<evidence type="ECO:0000313" key="2">
    <source>
        <dbReference type="Proteomes" id="UP000634136"/>
    </source>
</evidence>
<accession>A0A834T6W9</accession>
<keyword evidence="2" id="KW-1185">Reference proteome</keyword>
<evidence type="ECO:0000313" key="1">
    <source>
        <dbReference type="EMBL" id="KAF7815027.1"/>
    </source>
</evidence>
<dbReference type="EMBL" id="JAAIUW010000009">
    <property type="protein sequence ID" value="KAF7815027.1"/>
    <property type="molecule type" value="Genomic_DNA"/>
</dbReference>
<organism evidence="1 2">
    <name type="scientific">Senna tora</name>
    <dbReference type="NCBI Taxonomy" id="362788"/>
    <lineage>
        <taxon>Eukaryota</taxon>
        <taxon>Viridiplantae</taxon>
        <taxon>Streptophyta</taxon>
        <taxon>Embryophyta</taxon>
        <taxon>Tracheophyta</taxon>
        <taxon>Spermatophyta</taxon>
        <taxon>Magnoliopsida</taxon>
        <taxon>eudicotyledons</taxon>
        <taxon>Gunneridae</taxon>
        <taxon>Pentapetalae</taxon>
        <taxon>rosids</taxon>
        <taxon>fabids</taxon>
        <taxon>Fabales</taxon>
        <taxon>Fabaceae</taxon>
        <taxon>Caesalpinioideae</taxon>
        <taxon>Cassia clade</taxon>
        <taxon>Senna</taxon>
    </lineage>
</organism>
<protein>
    <submittedName>
        <fullName evidence="1">Uncharacterized protein</fullName>
    </submittedName>
</protein>
<gene>
    <name evidence="1" type="ORF">G2W53_028996</name>
</gene>
<proteinExistence type="predicted"/>
<dbReference type="AlphaFoldDB" id="A0A834T6W9"/>
<dbReference type="Proteomes" id="UP000634136">
    <property type="component" value="Unassembled WGS sequence"/>
</dbReference>
<sequence>MPAADMAGVATLAVWVETWVTSSGRHPTFVDFHPS</sequence>